<comment type="caution">
    <text evidence="2">The sequence shown here is derived from an EMBL/GenBank/DDBJ whole genome shotgun (WGS) entry which is preliminary data.</text>
</comment>
<feature type="signal peptide" evidence="1">
    <location>
        <begin position="1"/>
        <end position="17"/>
    </location>
</feature>
<gene>
    <name evidence="2" type="ORF">GCM10011343_01160</name>
</gene>
<accession>A0A917D841</accession>
<reference evidence="2" key="2">
    <citation type="submission" date="2020-09" db="EMBL/GenBank/DDBJ databases">
        <authorList>
            <person name="Sun Q."/>
            <person name="Zhou Y."/>
        </authorList>
    </citation>
    <scope>NUCLEOTIDE SEQUENCE</scope>
    <source>
        <strain evidence="2">CGMCC 1.12506</strain>
    </source>
</reference>
<dbReference type="NCBIfam" id="NF047658">
    <property type="entry name" value="HYC_CC_PP"/>
    <property type="match status" value="1"/>
</dbReference>
<protein>
    <submittedName>
        <fullName evidence="2">Uncharacterized protein</fullName>
    </submittedName>
</protein>
<name>A0A917D841_9FLAO</name>
<reference evidence="2" key="1">
    <citation type="journal article" date="2014" name="Int. J. Syst. Evol. Microbiol.">
        <title>Complete genome sequence of Corynebacterium casei LMG S-19264T (=DSM 44701T), isolated from a smear-ripened cheese.</title>
        <authorList>
            <consortium name="US DOE Joint Genome Institute (JGI-PGF)"/>
            <person name="Walter F."/>
            <person name="Albersmeier A."/>
            <person name="Kalinowski J."/>
            <person name="Ruckert C."/>
        </authorList>
    </citation>
    <scope>NUCLEOTIDE SEQUENCE</scope>
    <source>
        <strain evidence="2">CGMCC 1.12506</strain>
    </source>
</reference>
<evidence type="ECO:0000313" key="2">
    <source>
        <dbReference type="EMBL" id="GGD13860.1"/>
    </source>
</evidence>
<sequence length="132" mass="14766">MSLFLAIHLLVATSGLAFNVHYCGGEIASISSIFNLEEPCEMDAQPDEKSCCSSSFSDHDGCCSDETVQADFDEMVVSQINFDFSFVAFLSDYQLPVFAEFTGENNKEELHYYCDSNAPPLYKLYSQLVFYA</sequence>
<keyword evidence="1" id="KW-0732">Signal</keyword>
<dbReference type="Pfam" id="PF26622">
    <property type="entry name" value="DUF8199"/>
    <property type="match status" value="1"/>
</dbReference>
<evidence type="ECO:0000256" key="1">
    <source>
        <dbReference type="SAM" id="SignalP"/>
    </source>
</evidence>
<proteinExistence type="predicted"/>
<dbReference type="AlphaFoldDB" id="A0A917D841"/>
<evidence type="ECO:0000313" key="3">
    <source>
        <dbReference type="Proteomes" id="UP000625735"/>
    </source>
</evidence>
<dbReference type="EMBL" id="BMFG01000001">
    <property type="protein sequence ID" value="GGD13860.1"/>
    <property type="molecule type" value="Genomic_DNA"/>
</dbReference>
<dbReference type="InterPro" id="IPR058512">
    <property type="entry name" value="DUF8199"/>
</dbReference>
<dbReference type="InterPro" id="IPR058060">
    <property type="entry name" value="HYC_CC_PP"/>
</dbReference>
<dbReference type="Proteomes" id="UP000625735">
    <property type="component" value="Unassembled WGS sequence"/>
</dbReference>
<keyword evidence="3" id="KW-1185">Reference proteome</keyword>
<organism evidence="2 3">
    <name type="scientific">Flavobacterium orientale</name>
    <dbReference type="NCBI Taxonomy" id="1756020"/>
    <lineage>
        <taxon>Bacteria</taxon>
        <taxon>Pseudomonadati</taxon>
        <taxon>Bacteroidota</taxon>
        <taxon>Flavobacteriia</taxon>
        <taxon>Flavobacteriales</taxon>
        <taxon>Flavobacteriaceae</taxon>
        <taxon>Flavobacterium</taxon>
    </lineage>
</organism>
<feature type="chain" id="PRO_5037943267" evidence="1">
    <location>
        <begin position="18"/>
        <end position="132"/>
    </location>
</feature>